<dbReference type="Pfam" id="PF00324">
    <property type="entry name" value="AA_permease"/>
    <property type="match status" value="1"/>
</dbReference>
<evidence type="ECO:0000256" key="5">
    <source>
        <dbReference type="ARBA" id="ARBA00023136"/>
    </source>
</evidence>
<feature type="transmembrane region" description="Helical" evidence="6">
    <location>
        <begin position="335"/>
        <end position="354"/>
    </location>
</feature>
<dbReference type="PANTHER" id="PTHR43341">
    <property type="entry name" value="AMINO ACID PERMEASE"/>
    <property type="match status" value="1"/>
</dbReference>
<dbReference type="PANTHER" id="PTHR43341:SF39">
    <property type="entry name" value="AMINO ACID TRANSPORTER (EUROFUNG)-RELATED"/>
    <property type="match status" value="1"/>
</dbReference>
<evidence type="ECO:0000256" key="2">
    <source>
        <dbReference type="ARBA" id="ARBA00022448"/>
    </source>
</evidence>
<dbReference type="GO" id="GO:0016020">
    <property type="term" value="C:membrane"/>
    <property type="evidence" value="ECO:0007669"/>
    <property type="project" value="UniProtKB-SubCell"/>
</dbReference>
<dbReference type="EMBL" id="JH717841">
    <property type="protein sequence ID" value="EWY94934.1"/>
    <property type="molecule type" value="Genomic_DNA"/>
</dbReference>
<keyword evidence="2" id="KW-0813">Transport</keyword>
<keyword evidence="3 6" id="KW-0812">Transmembrane</keyword>
<dbReference type="FunFam" id="1.20.1740.10:FF:000001">
    <property type="entry name" value="Amino acid permease"/>
    <property type="match status" value="1"/>
</dbReference>
<evidence type="ECO:0000256" key="1">
    <source>
        <dbReference type="ARBA" id="ARBA00004141"/>
    </source>
</evidence>
<evidence type="ECO:0000256" key="4">
    <source>
        <dbReference type="ARBA" id="ARBA00022989"/>
    </source>
</evidence>
<name>W9IQB9_FUSOX</name>
<dbReference type="HOGENOM" id="CLU_007946_12_1_1"/>
<feature type="transmembrane region" description="Helical" evidence="6">
    <location>
        <begin position="157"/>
        <end position="178"/>
    </location>
</feature>
<feature type="transmembrane region" description="Helical" evidence="6">
    <location>
        <begin position="125"/>
        <end position="151"/>
    </location>
</feature>
<feature type="transmembrane region" description="Helical" evidence="6">
    <location>
        <begin position="47"/>
        <end position="68"/>
    </location>
</feature>
<feature type="domain" description="Amino acid permease/ SLC12A" evidence="7">
    <location>
        <begin position="46"/>
        <end position="510"/>
    </location>
</feature>
<protein>
    <recommendedName>
        <fullName evidence="7">Amino acid permease/ SLC12A domain-containing protein</fullName>
    </recommendedName>
</protein>
<feature type="transmembrane region" description="Helical" evidence="6">
    <location>
        <begin position="80"/>
        <end position="104"/>
    </location>
</feature>
<evidence type="ECO:0000256" key="3">
    <source>
        <dbReference type="ARBA" id="ARBA00022692"/>
    </source>
</evidence>
<accession>W9IQB9</accession>
<dbReference type="PIRSF" id="PIRSF006060">
    <property type="entry name" value="AA_transporter"/>
    <property type="match status" value="1"/>
</dbReference>
<proteinExistence type="predicted"/>
<dbReference type="InterPro" id="IPR004841">
    <property type="entry name" value="AA-permease/SLC12A_dom"/>
</dbReference>
<dbReference type="Proteomes" id="UP000030753">
    <property type="component" value="Unassembled WGS sequence"/>
</dbReference>
<dbReference type="AlphaFoldDB" id="W9IQB9"/>
<feature type="transmembrane region" description="Helical" evidence="6">
    <location>
        <begin position="375"/>
        <end position="401"/>
    </location>
</feature>
<reference evidence="8 9" key="1">
    <citation type="submission" date="2011-06" db="EMBL/GenBank/DDBJ databases">
        <title>The Genome Sequence of Fusarium oxysporum FOSC 3-a.</title>
        <authorList>
            <consortium name="The Broad Institute Genome Sequencing Platform"/>
            <person name="Ma L.-J."/>
            <person name="Gale L.R."/>
            <person name="Schwartz D.C."/>
            <person name="Zhou S."/>
            <person name="Corby-Kistler H."/>
            <person name="Young S.K."/>
            <person name="Zeng Q."/>
            <person name="Gargeya S."/>
            <person name="Fitzgerald M."/>
            <person name="Haas B."/>
            <person name="Abouelleil A."/>
            <person name="Alvarado L."/>
            <person name="Arachchi H.M."/>
            <person name="Berlin A."/>
            <person name="Brown A."/>
            <person name="Chapman S.B."/>
            <person name="Chen Z."/>
            <person name="Dunbar C."/>
            <person name="Freedman E."/>
            <person name="Gearin G."/>
            <person name="Gellesch M."/>
            <person name="Goldberg J."/>
            <person name="Griggs A."/>
            <person name="Gujja S."/>
            <person name="Heiman D."/>
            <person name="Howarth C."/>
            <person name="Larson L."/>
            <person name="Lui A."/>
            <person name="MacDonald P.J.P."/>
            <person name="Mehta T."/>
            <person name="Montmayeur A."/>
            <person name="Murphy C."/>
            <person name="Neiman D."/>
            <person name="Pearson M."/>
            <person name="Priest M."/>
            <person name="Roberts A."/>
            <person name="Saif S."/>
            <person name="Shea T."/>
            <person name="Shenoy N."/>
            <person name="Sisk P."/>
            <person name="Stolte C."/>
            <person name="Sykes S."/>
            <person name="Wortman J."/>
            <person name="Nusbaum C."/>
            <person name="Birren B."/>
        </authorList>
    </citation>
    <scope>NUCLEOTIDE SEQUENCE [LARGE SCALE GENOMIC DNA]</scope>
    <source>
        <strain evidence="9">FOSC 3-a</strain>
    </source>
</reference>
<evidence type="ECO:0000313" key="9">
    <source>
        <dbReference type="Proteomes" id="UP000030753"/>
    </source>
</evidence>
<sequence>MDTEKTAKAEEAQTTARQDTSQGVFIDADCIETQYGRTQRGLSPRHVQLMAIGGAIGVGLFVGVGAVMTKTGPLSLLLGYSFWCLLFVWPTNLCLAEMCSYLPLNASIFQLASRFIDPAVGFAMGWTYLFASIMLVCVEYSAVATVMSYWLPDVNPAAWVAMAMVTCILLNVVAVKYYGESEFIMASLKILLLVGLVFLTLITMCGGNPKHDAYGFRSWGDGRYMLPYYVDGLAVGRFLSWWKVVLYAAFSVAGPDIISITSGEIQNPRRTIPRVAKLVFWRLVGFYIIGILAIGIICRADDPRLLGAISSGAAGAAASPFVIGIQNLNIKGLPSLINFLILTSGLSCGNAYLYSSSRTLYGLARESKAPRFLVYCTKTGVPIWCVLSISLITCITFLVASNDGVEVFFWFVDLTTGGLVFTYIMMLATFLSWYRARKAQGLADGDLYYVAPWQPYTAILSLVIGLVVLLTLGFDVFYPFDIRGFITSYFCIPYTIFLFLGWKIAKRTSFVKPMAADFVTGKKEIDEDCRQWEEGGIEENWERRLHEMSFGWRCWERIW</sequence>
<organism evidence="8 9">
    <name type="scientific">Fusarium oxysporum NRRL 32931</name>
    <dbReference type="NCBI Taxonomy" id="660029"/>
    <lineage>
        <taxon>Eukaryota</taxon>
        <taxon>Fungi</taxon>
        <taxon>Dikarya</taxon>
        <taxon>Ascomycota</taxon>
        <taxon>Pezizomycotina</taxon>
        <taxon>Sordariomycetes</taxon>
        <taxon>Hypocreomycetidae</taxon>
        <taxon>Hypocreales</taxon>
        <taxon>Nectriaceae</taxon>
        <taxon>Fusarium</taxon>
        <taxon>Fusarium oxysporum species complex</taxon>
    </lineage>
</organism>
<feature type="transmembrane region" description="Helical" evidence="6">
    <location>
        <begin position="486"/>
        <end position="505"/>
    </location>
</feature>
<evidence type="ECO:0000259" key="7">
    <source>
        <dbReference type="Pfam" id="PF00324"/>
    </source>
</evidence>
<feature type="transmembrane region" description="Helical" evidence="6">
    <location>
        <begin position="407"/>
        <end position="434"/>
    </location>
</feature>
<keyword evidence="4 6" id="KW-1133">Transmembrane helix</keyword>
<feature type="transmembrane region" description="Helical" evidence="6">
    <location>
        <begin position="279"/>
        <end position="298"/>
    </location>
</feature>
<gene>
    <name evidence="8" type="ORF">FOYG_04082</name>
</gene>
<feature type="transmembrane region" description="Helical" evidence="6">
    <location>
        <begin position="305"/>
        <end position="323"/>
    </location>
</feature>
<comment type="subcellular location">
    <subcellularLocation>
        <location evidence="1">Membrane</location>
        <topology evidence="1">Multi-pass membrane protein</topology>
    </subcellularLocation>
</comment>
<dbReference type="InterPro" id="IPR050524">
    <property type="entry name" value="APC_YAT"/>
</dbReference>
<evidence type="ECO:0000256" key="6">
    <source>
        <dbReference type="SAM" id="Phobius"/>
    </source>
</evidence>
<feature type="transmembrane region" description="Helical" evidence="6">
    <location>
        <begin position="455"/>
        <end position="474"/>
    </location>
</feature>
<evidence type="ECO:0000313" key="8">
    <source>
        <dbReference type="EMBL" id="EWY94934.1"/>
    </source>
</evidence>
<dbReference type="Gene3D" id="1.20.1740.10">
    <property type="entry name" value="Amino acid/polyamine transporter I"/>
    <property type="match status" value="1"/>
</dbReference>
<dbReference type="GO" id="GO:0015171">
    <property type="term" value="F:amino acid transmembrane transporter activity"/>
    <property type="evidence" value="ECO:0007669"/>
    <property type="project" value="TreeGrafter"/>
</dbReference>
<keyword evidence="5 6" id="KW-0472">Membrane</keyword>
<feature type="transmembrane region" description="Helical" evidence="6">
    <location>
        <begin position="190"/>
        <end position="209"/>
    </location>
</feature>